<sequence>MFLVAGLLLMATSAHALTADELVAKNVDARGGLDKIHAIKSIKLDGKLRVGGQFELALAQYKKAPDSVRTEATIQGLTQIQAWDGKSAWQISPFEGRRDPEAISGDDAKSLSDDAAIGGPLVDWQTQGNRLEYLGTEDIDGTEAHKLKVTLKNGDIEYVYLDPDHYLEIRTIADQVVRGTHVETVTDYGDYEQVDGVYFPFSISSSTKEAGPFAKQQITIEKAVANVAMDDTLFAFPHANGAAHAAAGAKP</sequence>
<organism evidence="2 3">
    <name type="scientific">Dyella jiangningensis</name>
    <dbReference type="NCBI Taxonomy" id="1379159"/>
    <lineage>
        <taxon>Bacteria</taxon>
        <taxon>Pseudomonadati</taxon>
        <taxon>Pseudomonadota</taxon>
        <taxon>Gammaproteobacteria</taxon>
        <taxon>Lysobacterales</taxon>
        <taxon>Rhodanobacteraceae</taxon>
        <taxon>Dyella</taxon>
    </lineage>
</organism>
<accession>A0A328P7X8</accession>
<evidence type="ECO:0000313" key="3">
    <source>
        <dbReference type="Proteomes" id="UP000248926"/>
    </source>
</evidence>
<gene>
    <name evidence="2" type="ORF">CA260_10365</name>
</gene>
<dbReference type="AlphaFoldDB" id="A0A328P7X8"/>
<evidence type="ECO:0000313" key="2">
    <source>
        <dbReference type="EMBL" id="RAO78199.1"/>
    </source>
</evidence>
<proteinExistence type="predicted"/>
<comment type="caution">
    <text evidence="2">The sequence shown here is derived from an EMBL/GenBank/DDBJ whole genome shotgun (WGS) entry which is preliminary data.</text>
</comment>
<dbReference type="Gene3D" id="2.50.20.10">
    <property type="entry name" value="Lipoprotein localisation LolA/LolB/LppX"/>
    <property type="match status" value="1"/>
</dbReference>
<name>A0A328P7X8_9GAMM</name>
<evidence type="ECO:0000256" key="1">
    <source>
        <dbReference type="SAM" id="SignalP"/>
    </source>
</evidence>
<reference evidence="2 3" key="1">
    <citation type="journal article" date="2018" name="Genet. Mol. Biol.">
        <title>The genome sequence of Dyella jiangningensis FCAV SCS01 from a lignocellulose-decomposing microbial consortium metagenome reveals potential for biotechnological applications.</title>
        <authorList>
            <person name="Desiderato J.G."/>
            <person name="Alvarenga D.O."/>
            <person name="Constancio M.T.L."/>
            <person name="Alves L.M.C."/>
            <person name="Varani A.M."/>
        </authorList>
    </citation>
    <scope>NUCLEOTIDE SEQUENCE [LARGE SCALE GENOMIC DNA]</scope>
    <source>
        <strain evidence="2 3">FCAV SCS01</strain>
    </source>
</reference>
<dbReference type="Proteomes" id="UP000248926">
    <property type="component" value="Unassembled WGS sequence"/>
</dbReference>
<protein>
    <recommendedName>
        <fullName evidence="4">Outer membrane lipoprotein-sorting protein</fullName>
    </recommendedName>
</protein>
<feature type="chain" id="PRO_5016286010" description="Outer membrane lipoprotein-sorting protein" evidence="1">
    <location>
        <begin position="17"/>
        <end position="251"/>
    </location>
</feature>
<evidence type="ECO:0008006" key="4">
    <source>
        <dbReference type="Google" id="ProtNLM"/>
    </source>
</evidence>
<feature type="signal peptide" evidence="1">
    <location>
        <begin position="1"/>
        <end position="16"/>
    </location>
</feature>
<keyword evidence="3" id="KW-1185">Reference proteome</keyword>
<keyword evidence="1" id="KW-0732">Signal</keyword>
<dbReference type="EMBL" id="NFZS01000001">
    <property type="protein sequence ID" value="RAO78199.1"/>
    <property type="molecule type" value="Genomic_DNA"/>
</dbReference>